<evidence type="ECO:0000313" key="3">
    <source>
        <dbReference type="Proteomes" id="UP000018144"/>
    </source>
</evidence>
<gene>
    <name evidence="2" type="ORF">PCON_08849</name>
</gene>
<sequence length="180" mass="20483">MQPRHRQSAVIHPYLPDGHPYLPAIPRPPREMAPPPPAPIAGTHTTRDNHTWLPVFKCSSVSCSSSPYSNRVGINAHYLHTHGVLPCTKSIYSFVDRHRVTRVCEQSEKGGYKYVVSMEKPVVKDIMHRAIVNLACGCSLKVELSEEESIEKIAREERGHEWVINRFREEESALLTCYKQ</sequence>
<reference evidence="2 3" key="1">
    <citation type="journal article" date="2013" name="PLoS Genet.">
        <title>The genome and development-dependent transcriptomes of Pyronema confluens: a window into fungal evolution.</title>
        <authorList>
            <person name="Traeger S."/>
            <person name="Altegoer F."/>
            <person name="Freitag M."/>
            <person name="Gabaldon T."/>
            <person name="Kempken F."/>
            <person name="Kumar A."/>
            <person name="Marcet-Houben M."/>
            <person name="Poggeler S."/>
            <person name="Stajich J.E."/>
            <person name="Nowrousian M."/>
        </authorList>
    </citation>
    <scope>NUCLEOTIDE SEQUENCE [LARGE SCALE GENOMIC DNA]</scope>
    <source>
        <strain evidence="3">CBS 100304</strain>
        <tissue evidence="2">Vegetative mycelium</tissue>
    </source>
</reference>
<organism evidence="2 3">
    <name type="scientific">Pyronema omphalodes (strain CBS 100304)</name>
    <name type="common">Pyronema confluens</name>
    <dbReference type="NCBI Taxonomy" id="1076935"/>
    <lineage>
        <taxon>Eukaryota</taxon>
        <taxon>Fungi</taxon>
        <taxon>Dikarya</taxon>
        <taxon>Ascomycota</taxon>
        <taxon>Pezizomycotina</taxon>
        <taxon>Pezizomycetes</taxon>
        <taxon>Pezizales</taxon>
        <taxon>Pyronemataceae</taxon>
        <taxon>Pyronema</taxon>
    </lineage>
</organism>
<evidence type="ECO:0000256" key="1">
    <source>
        <dbReference type="SAM" id="MobiDB-lite"/>
    </source>
</evidence>
<protein>
    <submittedName>
        <fullName evidence="2">Uncharacterized protein</fullName>
    </submittedName>
</protein>
<proteinExistence type="predicted"/>
<keyword evidence="3" id="KW-1185">Reference proteome</keyword>
<feature type="compositionally biased region" description="Pro residues" evidence="1">
    <location>
        <begin position="23"/>
        <end position="39"/>
    </location>
</feature>
<dbReference type="AlphaFoldDB" id="U4L1F9"/>
<dbReference type="EMBL" id="HF935447">
    <property type="protein sequence ID" value="CCX09256.1"/>
    <property type="molecule type" value="Genomic_DNA"/>
</dbReference>
<name>U4L1F9_PYROM</name>
<feature type="region of interest" description="Disordered" evidence="1">
    <location>
        <begin position="22"/>
        <end position="44"/>
    </location>
</feature>
<accession>U4L1F9</accession>
<evidence type="ECO:0000313" key="2">
    <source>
        <dbReference type="EMBL" id="CCX09256.1"/>
    </source>
</evidence>
<dbReference type="Proteomes" id="UP000018144">
    <property type="component" value="Unassembled WGS sequence"/>
</dbReference>